<accession>A0A8D8W7Z9</accession>
<keyword evidence="5" id="KW-0677">Repeat</keyword>
<keyword evidence="2" id="KW-0964">Secreted</keyword>
<dbReference type="SMART" id="SM00211">
    <property type="entry name" value="TY"/>
    <property type="match status" value="1"/>
</dbReference>
<evidence type="ECO:0000259" key="14">
    <source>
        <dbReference type="PROSITE" id="PS51465"/>
    </source>
</evidence>
<dbReference type="InterPro" id="IPR032675">
    <property type="entry name" value="LRR_dom_sf"/>
</dbReference>
<evidence type="ECO:0000256" key="8">
    <source>
        <dbReference type="ARBA" id="ARBA00025777"/>
    </source>
</evidence>
<feature type="disulfide bond" evidence="11">
    <location>
        <begin position="509"/>
        <end position="516"/>
    </location>
</feature>
<dbReference type="PANTHER" id="PTHR11375:SF0">
    <property type="entry name" value="ACIDIC LEUCINE-RICH NUCLEAR PHOSPHOPROTEIN 32 FAMILY MEMBER A"/>
    <property type="match status" value="1"/>
</dbReference>
<dbReference type="InterPro" id="IPR002350">
    <property type="entry name" value="Kazal_dom"/>
</dbReference>
<dbReference type="PROSITE" id="PS51465">
    <property type="entry name" value="KAZAL_2"/>
    <property type="match status" value="1"/>
</dbReference>
<dbReference type="Pfam" id="PF14580">
    <property type="entry name" value="LRR_9"/>
    <property type="match status" value="1"/>
</dbReference>
<comment type="subcellular location">
    <subcellularLocation>
        <location evidence="1">Secreted</location>
    </subcellularLocation>
</comment>
<dbReference type="SUPFAM" id="SSF100895">
    <property type="entry name" value="Kazal-type serine protease inhibitors"/>
    <property type="match status" value="1"/>
</dbReference>
<evidence type="ECO:0000256" key="1">
    <source>
        <dbReference type="ARBA" id="ARBA00004613"/>
    </source>
</evidence>
<dbReference type="InterPro" id="IPR036058">
    <property type="entry name" value="Kazal_dom_sf"/>
</dbReference>
<dbReference type="EMBL" id="HBUF01151280">
    <property type="protein sequence ID" value="CAG6648331.1"/>
    <property type="molecule type" value="Transcribed_RNA"/>
</dbReference>
<comment type="caution">
    <text evidence="11">Lacks conserved residue(s) required for the propagation of feature annotation.</text>
</comment>
<evidence type="ECO:0000313" key="15">
    <source>
        <dbReference type="EMBL" id="CAG6648335.1"/>
    </source>
</evidence>
<evidence type="ECO:0000256" key="2">
    <source>
        <dbReference type="ARBA" id="ARBA00022525"/>
    </source>
</evidence>
<dbReference type="InterPro" id="IPR001611">
    <property type="entry name" value="Leu-rich_rpt"/>
</dbReference>
<keyword evidence="3" id="KW-0433">Leucine-rich repeat</keyword>
<keyword evidence="6 11" id="KW-1015">Disulfide bond</keyword>
<comment type="function">
    <text evidence="9">Implicated in a number of cellular processes, including proliferation, differentiation, caspase-dependent and caspase-independent apoptosis, suppression of transformation (tumor suppressor), inhibition of protein phosphatase 2A, regulation of mRNA trafficking and stability, and inhibition of acetyltransferases as part of the INHAT (inhibitor of histone acetyltransferases) complex.</text>
</comment>
<dbReference type="EMBL" id="HBUF01151281">
    <property type="protein sequence ID" value="CAG6648333.1"/>
    <property type="molecule type" value="Transcribed_RNA"/>
</dbReference>
<keyword evidence="7" id="KW-0325">Glycoprotein</keyword>
<dbReference type="InterPro" id="IPR000716">
    <property type="entry name" value="Thyroglobulin_1"/>
</dbReference>
<dbReference type="InterPro" id="IPR003603">
    <property type="entry name" value="U2A'_phosphoprotein32A_C"/>
</dbReference>
<dbReference type="Gene3D" id="4.10.800.10">
    <property type="entry name" value="Thyroglobulin type-1"/>
    <property type="match status" value="1"/>
</dbReference>
<dbReference type="SMART" id="SM00446">
    <property type="entry name" value="LRRcap"/>
    <property type="match status" value="1"/>
</dbReference>
<feature type="compositionally biased region" description="Acidic residues" evidence="12">
    <location>
        <begin position="155"/>
        <end position="193"/>
    </location>
</feature>
<dbReference type="CDD" id="cd00104">
    <property type="entry name" value="KAZAL_FS"/>
    <property type="match status" value="1"/>
</dbReference>
<dbReference type="SUPFAM" id="SSF47473">
    <property type="entry name" value="EF-hand"/>
    <property type="match status" value="1"/>
</dbReference>
<dbReference type="Pfam" id="PF07648">
    <property type="entry name" value="Kazal_2"/>
    <property type="match status" value="1"/>
</dbReference>
<dbReference type="InterPro" id="IPR019577">
    <property type="entry name" value="SPARC/Testican_Ca-bd-dom"/>
</dbReference>
<feature type="region of interest" description="Disordered" evidence="12">
    <location>
        <begin position="543"/>
        <end position="584"/>
    </location>
</feature>
<evidence type="ECO:0000256" key="7">
    <source>
        <dbReference type="ARBA" id="ARBA00023180"/>
    </source>
</evidence>
<feature type="domain" description="Kazal-like" evidence="14">
    <location>
        <begin position="195"/>
        <end position="246"/>
    </location>
</feature>
<feature type="domain" description="Thyroglobulin type-1" evidence="13">
    <location>
        <begin position="476"/>
        <end position="537"/>
    </location>
</feature>
<comment type="similarity">
    <text evidence="8">Belongs to the ANP32 family.</text>
</comment>
<evidence type="ECO:0000256" key="5">
    <source>
        <dbReference type="ARBA" id="ARBA00022737"/>
    </source>
</evidence>
<name>A0A8D8W7Z9_9HEMI</name>
<dbReference type="InterPro" id="IPR011992">
    <property type="entry name" value="EF-hand-dom_pair"/>
</dbReference>
<keyword evidence="4" id="KW-0732">Signal</keyword>
<evidence type="ECO:0000256" key="6">
    <source>
        <dbReference type="ARBA" id="ARBA00023157"/>
    </source>
</evidence>
<dbReference type="PROSITE" id="PS51450">
    <property type="entry name" value="LRR"/>
    <property type="match status" value="1"/>
</dbReference>
<organism evidence="15">
    <name type="scientific">Cacopsylla melanoneura</name>
    <dbReference type="NCBI Taxonomy" id="428564"/>
    <lineage>
        <taxon>Eukaryota</taxon>
        <taxon>Metazoa</taxon>
        <taxon>Ecdysozoa</taxon>
        <taxon>Arthropoda</taxon>
        <taxon>Hexapoda</taxon>
        <taxon>Insecta</taxon>
        <taxon>Pterygota</taxon>
        <taxon>Neoptera</taxon>
        <taxon>Paraneoptera</taxon>
        <taxon>Hemiptera</taxon>
        <taxon>Sternorrhyncha</taxon>
        <taxon>Psylloidea</taxon>
        <taxon>Psyllidae</taxon>
        <taxon>Psyllinae</taxon>
        <taxon>Cacopsylla</taxon>
    </lineage>
</organism>
<dbReference type="SUPFAM" id="SSF52058">
    <property type="entry name" value="L domain-like"/>
    <property type="match status" value="1"/>
</dbReference>
<dbReference type="Gene3D" id="3.30.60.30">
    <property type="match status" value="1"/>
</dbReference>
<sequence>MEQTMEKRIELEKRGRSASEITELNLDNCRSTSITALTAEFTNLETLSAINVGLTSLKGFPELPNLKRLELSDNRISGGLNVLQASQKLVYLNLCGNKIKDLETLEPLKELANLKHLDLFNNEVCTGTENYREKVFELLPSLKYLDGFDARDNEAPDSEEDMNGNEEDDDSDEEDDDDDVFYDTETDGEDENTGGDSIGKCTPCPIVKPTFLCGSNNKTFSSLCRLDYHNCIHQTKIKLACKGFCPCKETEIHLRKKQKLAAAAQTGGDRGSNLGLSKYKYTNVDDGSNVKSKQDMMKLQGGELLDRQGYMDKYMFVPKDFKFDNQHYKYIKYMKHDKQYSPSQDTVSQDKDRLRGYNEAVDMKPAVTCNQDALQAMGDRLLDWFSVIQADAKRRHTHNNKPRTNARFPPLCRPETRWMFHHLDSNSDSLLSLQELYDLEHDQNEKCIKPFLDSCDTNRDIFVSPHEWCHCFETTDRPCTAIKRRISNDILGAYMPECDAEGYYHHTQCHASVGMCWCVDKHGVEYPSTRTRGKPNCEKLVAASASGSKVTSDNDNDEDNDDEDEDDVETGGVEEGSGEQPLDF</sequence>
<dbReference type="EMBL" id="HBUF01151282">
    <property type="protein sequence ID" value="CAG6648335.1"/>
    <property type="molecule type" value="Transcribed_RNA"/>
</dbReference>
<dbReference type="Pfam" id="PF00086">
    <property type="entry name" value="Thyroglobulin_1"/>
    <property type="match status" value="1"/>
</dbReference>
<dbReference type="SMART" id="SM00280">
    <property type="entry name" value="KAZAL"/>
    <property type="match status" value="1"/>
</dbReference>
<feature type="compositionally biased region" description="Acidic residues" evidence="12">
    <location>
        <begin position="554"/>
        <end position="569"/>
    </location>
</feature>
<dbReference type="PANTHER" id="PTHR11375">
    <property type="entry name" value="ACIDIC LEUCINE-RICH NUCLEAR PHOSPHOPROTEIN 32"/>
    <property type="match status" value="1"/>
</dbReference>
<dbReference type="Pfam" id="PF10591">
    <property type="entry name" value="SPARC_Ca_bdg"/>
    <property type="match status" value="1"/>
</dbReference>
<proteinExistence type="inferred from homology"/>
<dbReference type="GO" id="GO:0005634">
    <property type="term" value="C:nucleus"/>
    <property type="evidence" value="ECO:0007669"/>
    <property type="project" value="TreeGrafter"/>
</dbReference>
<evidence type="ECO:0000256" key="10">
    <source>
        <dbReference type="ARBA" id="ARBA00067860"/>
    </source>
</evidence>
<dbReference type="Gene3D" id="3.80.10.10">
    <property type="entry name" value="Ribonuclease Inhibitor"/>
    <property type="match status" value="1"/>
</dbReference>
<dbReference type="InterPro" id="IPR045081">
    <property type="entry name" value="AN32"/>
</dbReference>
<evidence type="ECO:0000256" key="11">
    <source>
        <dbReference type="PROSITE-ProRule" id="PRU00500"/>
    </source>
</evidence>
<dbReference type="AlphaFoldDB" id="A0A8D8W7Z9"/>
<dbReference type="GO" id="GO:0005509">
    <property type="term" value="F:calcium ion binding"/>
    <property type="evidence" value="ECO:0007669"/>
    <property type="project" value="InterPro"/>
</dbReference>
<feature type="region of interest" description="Disordered" evidence="12">
    <location>
        <begin position="149"/>
        <end position="195"/>
    </location>
</feature>
<dbReference type="Gene3D" id="1.10.238.10">
    <property type="entry name" value="EF-hand"/>
    <property type="match status" value="1"/>
</dbReference>
<dbReference type="InterPro" id="IPR036857">
    <property type="entry name" value="Thyroglobulin_1_sf"/>
</dbReference>
<dbReference type="PROSITE" id="PS00484">
    <property type="entry name" value="THYROGLOBULIN_1_1"/>
    <property type="match status" value="1"/>
</dbReference>
<dbReference type="GO" id="GO:0005576">
    <property type="term" value="C:extracellular region"/>
    <property type="evidence" value="ECO:0007669"/>
    <property type="project" value="UniProtKB-SubCell"/>
</dbReference>
<dbReference type="SUPFAM" id="SSF57610">
    <property type="entry name" value="Thyroglobulin type-1 domain"/>
    <property type="match status" value="1"/>
</dbReference>
<dbReference type="EMBL" id="HBUF01151283">
    <property type="protein sequence ID" value="CAG6648337.1"/>
    <property type="molecule type" value="Transcribed_RNA"/>
</dbReference>
<feature type="disulfide bond" evidence="11">
    <location>
        <begin position="479"/>
        <end position="498"/>
    </location>
</feature>
<evidence type="ECO:0000256" key="3">
    <source>
        <dbReference type="ARBA" id="ARBA00022614"/>
    </source>
</evidence>
<dbReference type="PROSITE" id="PS51162">
    <property type="entry name" value="THYROGLOBULIN_1_2"/>
    <property type="match status" value="1"/>
</dbReference>
<evidence type="ECO:0000259" key="13">
    <source>
        <dbReference type="PROSITE" id="PS51162"/>
    </source>
</evidence>
<evidence type="ECO:0000256" key="9">
    <source>
        <dbReference type="ARBA" id="ARBA00056686"/>
    </source>
</evidence>
<evidence type="ECO:0000256" key="4">
    <source>
        <dbReference type="ARBA" id="ARBA00022729"/>
    </source>
</evidence>
<reference evidence="15" key="1">
    <citation type="submission" date="2021-05" db="EMBL/GenBank/DDBJ databases">
        <authorList>
            <person name="Alioto T."/>
            <person name="Alioto T."/>
            <person name="Gomez Garrido J."/>
        </authorList>
    </citation>
    <scope>NUCLEOTIDE SEQUENCE</scope>
</reference>
<dbReference type="GO" id="GO:0042393">
    <property type="term" value="F:histone binding"/>
    <property type="evidence" value="ECO:0007669"/>
    <property type="project" value="TreeGrafter"/>
</dbReference>
<dbReference type="FunFam" id="3.80.10.10:FF:000003">
    <property type="entry name" value="Acidic leucine-rich nuclear phosphoprotein 32 family member A"/>
    <property type="match status" value="1"/>
</dbReference>
<dbReference type="CDD" id="cd00191">
    <property type="entry name" value="TY"/>
    <property type="match status" value="1"/>
</dbReference>
<evidence type="ECO:0000256" key="12">
    <source>
        <dbReference type="SAM" id="MobiDB-lite"/>
    </source>
</evidence>
<protein>
    <recommendedName>
        <fullName evidence="10">Acidic leucine-rich nuclear phosphoprotein 32 family member A</fullName>
    </recommendedName>
</protein>